<dbReference type="GO" id="GO:0042910">
    <property type="term" value="F:xenobiotic transmembrane transporter activity"/>
    <property type="evidence" value="ECO:0007669"/>
    <property type="project" value="InterPro"/>
</dbReference>
<dbReference type="PANTHER" id="PTHR11206">
    <property type="entry name" value="MULTIDRUG RESISTANCE PROTEIN"/>
    <property type="match status" value="1"/>
</dbReference>
<evidence type="ECO:0008006" key="5">
    <source>
        <dbReference type="Google" id="ProtNLM"/>
    </source>
</evidence>
<dbReference type="InterPro" id="IPR002528">
    <property type="entry name" value="MATE_fam"/>
</dbReference>
<dbReference type="GO" id="GO:0015297">
    <property type="term" value="F:antiporter activity"/>
    <property type="evidence" value="ECO:0007669"/>
    <property type="project" value="InterPro"/>
</dbReference>
<reference evidence="3 4" key="1">
    <citation type="submission" date="2015-11" db="EMBL/GenBank/DDBJ databases">
        <title>Genomes and virulence difference between two physiological races of Phytophthora nicotianae.</title>
        <authorList>
            <person name="Liu H."/>
            <person name="Ma X."/>
            <person name="Yu H."/>
            <person name="Fang D."/>
            <person name="Li Y."/>
            <person name="Wang X."/>
            <person name="Wang W."/>
            <person name="Dong Y."/>
            <person name="Xiao B."/>
        </authorList>
    </citation>
    <scope>NUCLEOTIDE SEQUENCE [LARGE SCALE GENOMIC DNA]</scope>
    <source>
        <strain evidence="4">race 1</strain>
    </source>
</reference>
<dbReference type="Proteomes" id="UP000054636">
    <property type="component" value="Unassembled WGS sequence"/>
</dbReference>
<accession>A0A0W8D9D0</accession>
<keyword evidence="2" id="KW-1133">Transmembrane helix</keyword>
<protein>
    <recommendedName>
        <fullName evidence="5">Multidrug and toxin extrusion protein 1</fullName>
    </recommendedName>
</protein>
<dbReference type="AlphaFoldDB" id="A0A0W8D9D0"/>
<feature type="transmembrane region" description="Helical" evidence="2">
    <location>
        <begin position="134"/>
        <end position="157"/>
    </location>
</feature>
<feature type="transmembrane region" description="Helical" evidence="2">
    <location>
        <begin position="206"/>
        <end position="226"/>
    </location>
</feature>
<organism evidence="3 4">
    <name type="scientific">Phytophthora nicotianae</name>
    <name type="common">Potato buckeye rot agent</name>
    <name type="synonym">Phytophthora parasitica</name>
    <dbReference type="NCBI Taxonomy" id="4792"/>
    <lineage>
        <taxon>Eukaryota</taxon>
        <taxon>Sar</taxon>
        <taxon>Stramenopiles</taxon>
        <taxon>Oomycota</taxon>
        <taxon>Peronosporomycetes</taxon>
        <taxon>Peronosporales</taxon>
        <taxon>Peronosporaceae</taxon>
        <taxon>Phytophthora</taxon>
    </lineage>
</organism>
<keyword evidence="2" id="KW-0472">Membrane</keyword>
<dbReference type="GO" id="GO:0016020">
    <property type="term" value="C:membrane"/>
    <property type="evidence" value="ECO:0007669"/>
    <property type="project" value="InterPro"/>
</dbReference>
<evidence type="ECO:0000256" key="2">
    <source>
        <dbReference type="SAM" id="Phobius"/>
    </source>
</evidence>
<feature type="transmembrane region" description="Helical" evidence="2">
    <location>
        <begin position="308"/>
        <end position="326"/>
    </location>
</feature>
<evidence type="ECO:0000256" key="1">
    <source>
        <dbReference type="ARBA" id="ARBA00010199"/>
    </source>
</evidence>
<comment type="caution">
    <text evidence="3">The sequence shown here is derived from an EMBL/GenBank/DDBJ whole genome shotgun (WGS) entry which is preliminary data.</text>
</comment>
<keyword evidence="2" id="KW-0812">Transmembrane</keyword>
<feature type="transmembrane region" description="Helical" evidence="2">
    <location>
        <begin position="54"/>
        <end position="78"/>
    </location>
</feature>
<comment type="similarity">
    <text evidence="1">Belongs to the multi antimicrobial extrusion (MATE) (TC 2.A.66.1) family.</text>
</comment>
<feature type="transmembrane region" description="Helical" evidence="2">
    <location>
        <begin position="332"/>
        <end position="355"/>
    </location>
</feature>
<sequence length="370" mass="40061">MDEQLLPKHSSGINGSLRETHSLRDSLVAIETLQSGASNPVEPEPKRIEEARELFRLILPVMGTTMLEFLPGFVSILLAGNIGGANSQHYVDAAAISVMLLNVTAQSLGLGLASALDTLCSQAYGAKRIDKIGIYFQTGVVVLSIALIPMLVVNSFAEPILNLLGQHTNVTYLTRDFSRLMLPGLPFLFLYELVRKVMQCQNVVKPLVVIAVIGNLVNLGAGYGLAYHTSMGFNAITVGISAVFAVLLFSLNDAIPPLFLNDDESIDLASYIMVFWSPFVIPDGLNAVMQGVFRGAGKQKQAAITNVIGYYGVGIPLGAILAFTAHMGVDGLWWGIGVGIAATWLSLTFLMMTYWRWDKLAIEARQRTAQ</sequence>
<evidence type="ECO:0000313" key="3">
    <source>
        <dbReference type="EMBL" id="KUF92991.1"/>
    </source>
</evidence>
<dbReference type="Pfam" id="PF01554">
    <property type="entry name" value="MatE"/>
    <property type="match status" value="2"/>
</dbReference>
<dbReference type="EMBL" id="LNFP01000424">
    <property type="protein sequence ID" value="KUF92991.1"/>
    <property type="molecule type" value="Genomic_DNA"/>
</dbReference>
<feature type="transmembrane region" description="Helical" evidence="2">
    <location>
        <begin position="232"/>
        <end position="251"/>
    </location>
</feature>
<proteinExistence type="inferred from homology"/>
<gene>
    <name evidence="3" type="ORF">AM588_10005753</name>
</gene>
<name>A0A0W8D9D0_PHYNI</name>
<evidence type="ECO:0000313" key="4">
    <source>
        <dbReference type="Proteomes" id="UP000054636"/>
    </source>
</evidence>
<feature type="transmembrane region" description="Helical" evidence="2">
    <location>
        <begin position="90"/>
        <end position="113"/>
    </location>
</feature>